<dbReference type="Proteomes" id="UP000486602">
    <property type="component" value="Unassembled WGS sequence"/>
</dbReference>
<protein>
    <recommendedName>
        <fullName evidence="3">Addiction module protein</fullName>
    </recommendedName>
</protein>
<evidence type="ECO:0000313" key="2">
    <source>
        <dbReference type="Proteomes" id="UP000486602"/>
    </source>
</evidence>
<evidence type="ECO:0000313" key="1">
    <source>
        <dbReference type="EMBL" id="NEN24004.1"/>
    </source>
</evidence>
<reference evidence="1 2" key="1">
    <citation type="submission" date="2020-02" db="EMBL/GenBank/DDBJ databases">
        <title>Out from the shadows clarifying the taxonomy of the family Cryomorphaceae and related taxa by utilizing the GTDB taxonomic framework.</title>
        <authorList>
            <person name="Bowman J.P."/>
        </authorList>
    </citation>
    <scope>NUCLEOTIDE SEQUENCE [LARGE SCALE GENOMIC DNA]</scope>
    <source>
        <strain evidence="1 2">QSSC 1-22</strain>
    </source>
</reference>
<comment type="caution">
    <text evidence="1">The sequence shown here is derived from an EMBL/GenBank/DDBJ whole genome shotgun (WGS) entry which is preliminary data.</text>
</comment>
<sequence>MDIQSRKIVFIQEFLKVNDEEVISLLEKILGSINKHPSEDDFTPMSVQEFHDRIDKSMKDSSEGRLIKASDLKERIKKWT</sequence>
<proteinExistence type="predicted"/>
<dbReference type="EMBL" id="JAAGVY010000018">
    <property type="protein sequence ID" value="NEN24004.1"/>
    <property type="molecule type" value="Genomic_DNA"/>
</dbReference>
<accession>A0A7K3WRA5</accession>
<evidence type="ECO:0008006" key="3">
    <source>
        <dbReference type="Google" id="ProtNLM"/>
    </source>
</evidence>
<organism evidence="1 2">
    <name type="scientific">Cryomorpha ignava</name>
    <dbReference type="NCBI Taxonomy" id="101383"/>
    <lineage>
        <taxon>Bacteria</taxon>
        <taxon>Pseudomonadati</taxon>
        <taxon>Bacteroidota</taxon>
        <taxon>Flavobacteriia</taxon>
        <taxon>Flavobacteriales</taxon>
        <taxon>Cryomorphaceae</taxon>
        <taxon>Cryomorpha</taxon>
    </lineage>
</organism>
<keyword evidence="2" id="KW-1185">Reference proteome</keyword>
<dbReference type="RefSeq" id="WP_163285398.1">
    <property type="nucleotide sequence ID" value="NZ_JAAGVY010000018.1"/>
</dbReference>
<name>A0A7K3WRA5_9FLAO</name>
<dbReference type="AlphaFoldDB" id="A0A7K3WRA5"/>
<gene>
    <name evidence="1" type="ORF">G3O08_10885</name>
</gene>